<dbReference type="STRING" id="665118.SAMN02983003_3084"/>
<dbReference type="Proteomes" id="UP000183447">
    <property type="component" value="Unassembled WGS sequence"/>
</dbReference>
<reference evidence="1 2" key="1">
    <citation type="submission" date="2016-11" db="EMBL/GenBank/DDBJ databases">
        <authorList>
            <person name="Jaros S."/>
            <person name="Januszkiewicz K."/>
            <person name="Wedrychowicz H."/>
        </authorList>
    </citation>
    <scope>NUCLEOTIDE SEQUENCE [LARGE SCALE GENOMIC DNA]</scope>
    <source>
        <strain evidence="1 2">ATCC 23634</strain>
    </source>
</reference>
<keyword evidence="2" id="KW-1185">Reference proteome</keyword>
<evidence type="ECO:0000313" key="1">
    <source>
        <dbReference type="EMBL" id="SFZ85912.1"/>
    </source>
</evidence>
<dbReference type="RefSeq" id="WP_072345110.1">
    <property type="nucleotide sequence ID" value="NZ_FPKU01000003.1"/>
</dbReference>
<dbReference type="Gene3D" id="3.40.50.450">
    <property type="match status" value="1"/>
</dbReference>
<gene>
    <name evidence="1" type="ORF">SAMN02983003_3084</name>
</gene>
<accession>A0A1K2I0R6</accession>
<proteinExistence type="predicted"/>
<sequence>MAPPAGTPAIAVFASDRGPGDAERAALMTQVGKHLADHRAHTVCLVEGVGAPVPLITSARRAGGRVSLVADETFRAPSAFDGMSVERIADPEARLARLIELADVLVALPGSLASASQLYLAWARARRTQAGKPIIFFNRHGAFEVVRGFLADVASHSMPHLDRAVQFTDSPEDMWNKINWLLAERAAHPPVASPPRSAE</sequence>
<protein>
    <recommendedName>
        <fullName evidence="3">AMP nucleosidase</fullName>
    </recommendedName>
</protein>
<dbReference type="OrthoDB" id="7947920at2"/>
<evidence type="ECO:0000313" key="2">
    <source>
        <dbReference type="Proteomes" id="UP000183447"/>
    </source>
</evidence>
<organism evidence="1 2">
    <name type="scientific">Devosia enhydra</name>
    <dbReference type="NCBI Taxonomy" id="665118"/>
    <lineage>
        <taxon>Bacteria</taxon>
        <taxon>Pseudomonadati</taxon>
        <taxon>Pseudomonadota</taxon>
        <taxon>Alphaproteobacteria</taxon>
        <taxon>Hyphomicrobiales</taxon>
        <taxon>Devosiaceae</taxon>
        <taxon>Devosia</taxon>
    </lineage>
</organism>
<evidence type="ECO:0008006" key="3">
    <source>
        <dbReference type="Google" id="ProtNLM"/>
    </source>
</evidence>
<dbReference type="EMBL" id="FPKU01000003">
    <property type="protein sequence ID" value="SFZ85912.1"/>
    <property type="molecule type" value="Genomic_DNA"/>
</dbReference>
<name>A0A1K2I0R6_9HYPH</name>
<dbReference type="AlphaFoldDB" id="A0A1K2I0R6"/>
<dbReference type="SUPFAM" id="SSF102405">
    <property type="entry name" value="MCP/YpsA-like"/>
    <property type="match status" value="1"/>
</dbReference>